<feature type="chain" id="PRO_5024827884" description="DUF1772-domain-containing protein" evidence="9">
    <location>
        <begin position="25"/>
        <end position="146"/>
    </location>
</feature>
<evidence type="ECO:0000313" key="11">
    <source>
        <dbReference type="Proteomes" id="UP000326565"/>
    </source>
</evidence>
<dbReference type="Pfam" id="PF08592">
    <property type="entry name" value="Anthrone_oxy"/>
    <property type="match status" value="1"/>
</dbReference>
<accession>A0A5N5WIS4</accession>
<evidence type="ECO:0008006" key="12">
    <source>
        <dbReference type="Google" id="ProtNLM"/>
    </source>
</evidence>
<keyword evidence="9" id="KW-0732">Signal</keyword>
<dbReference type="Proteomes" id="UP000326565">
    <property type="component" value="Unassembled WGS sequence"/>
</dbReference>
<dbReference type="PANTHER" id="PTHR35042:SF3">
    <property type="entry name" value="ANTHRONE OXYGENASE-RELATED"/>
    <property type="match status" value="1"/>
</dbReference>
<proteinExistence type="inferred from homology"/>
<comment type="subcellular location">
    <subcellularLocation>
        <location evidence="1">Membrane</location>
        <topology evidence="1">Multi-pass membrane protein</topology>
    </subcellularLocation>
</comment>
<organism evidence="10 11">
    <name type="scientific">Aspergillus leporis</name>
    <dbReference type="NCBI Taxonomy" id="41062"/>
    <lineage>
        <taxon>Eukaryota</taxon>
        <taxon>Fungi</taxon>
        <taxon>Dikarya</taxon>
        <taxon>Ascomycota</taxon>
        <taxon>Pezizomycotina</taxon>
        <taxon>Eurotiomycetes</taxon>
        <taxon>Eurotiomycetidae</taxon>
        <taxon>Eurotiales</taxon>
        <taxon>Aspergillaceae</taxon>
        <taxon>Aspergillus</taxon>
        <taxon>Aspergillus subgen. Circumdati</taxon>
    </lineage>
</organism>
<dbReference type="AlphaFoldDB" id="A0A5N5WIS4"/>
<keyword evidence="6 8" id="KW-0472">Membrane</keyword>
<keyword evidence="2 8" id="KW-0812">Transmembrane</keyword>
<dbReference type="OrthoDB" id="5954308at2759"/>
<dbReference type="GO" id="GO:0004497">
    <property type="term" value="F:monooxygenase activity"/>
    <property type="evidence" value="ECO:0007669"/>
    <property type="project" value="UniProtKB-KW"/>
</dbReference>
<evidence type="ECO:0000256" key="2">
    <source>
        <dbReference type="ARBA" id="ARBA00022692"/>
    </source>
</evidence>
<keyword evidence="5" id="KW-0503">Monooxygenase</keyword>
<evidence type="ECO:0000256" key="1">
    <source>
        <dbReference type="ARBA" id="ARBA00004141"/>
    </source>
</evidence>
<name>A0A5N5WIS4_9EURO</name>
<evidence type="ECO:0000256" key="5">
    <source>
        <dbReference type="ARBA" id="ARBA00023033"/>
    </source>
</evidence>
<keyword evidence="11" id="KW-1185">Reference proteome</keyword>
<keyword evidence="3 8" id="KW-1133">Transmembrane helix</keyword>
<evidence type="ECO:0000256" key="4">
    <source>
        <dbReference type="ARBA" id="ARBA00023002"/>
    </source>
</evidence>
<dbReference type="PANTHER" id="PTHR35042">
    <property type="entry name" value="ANTHRONE OXYGENASE ENCC"/>
    <property type="match status" value="1"/>
</dbReference>
<protein>
    <recommendedName>
        <fullName evidence="12">DUF1772-domain-containing protein</fullName>
    </recommendedName>
</protein>
<dbReference type="InterPro" id="IPR013901">
    <property type="entry name" value="Anthrone_oxy"/>
</dbReference>
<evidence type="ECO:0000256" key="3">
    <source>
        <dbReference type="ARBA" id="ARBA00022989"/>
    </source>
</evidence>
<evidence type="ECO:0000256" key="9">
    <source>
        <dbReference type="SAM" id="SignalP"/>
    </source>
</evidence>
<sequence>MPLGAMMSLSLMAVPVLLDTTMEAAQLYHQWTRMYHYGHQVLPTMAVTTFLLYGYTAVKRRRAGRPWGIFVLAGLTTLSMLPFTWLVMVPTNNELFRREKLGLSDVSILEIDDAKALVVKWSRMHLARCLMPLAGAIVGMIGHKSS</sequence>
<dbReference type="GO" id="GO:0016020">
    <property type="term" value="C:membrane"/>
    <property type="evidence" value="ECO:0007669"/>
    <property type="project" value="UniProtKB-SubCell"/>
</dbReference>
<keyword evidence="4" id="KW-0560">Oxidoreductase</keyword>
<evidence type="ECO:0000313" key="10">
    <source>
        <dbReference type="EMBL" id="KAB8067110.1"/>
    </source>
</evidence>
<feature type="transmembrane region" description="Helical" evidence="8">
    <location>
        <begin position="34"/>
        <end position="55"/>
    </location>
</feature>
<gene>
    <name evidence="10" type="ORF">BDV29DRAFT_196689</name>
</gene>
<evidence type="ECO:0000256" key="8">
    <source>
        <dbReference type="SAM" id="Phobius"/>
    </source>
</evidence>
<comment type="similarity">
    <text evidence="7">Belongs to the anthrone oxygenase family.</text>
</comment>
<feature type="transmembrane region" description="Helical" evidence="8">
    <location>
        <begin position="67"/>
        <end position="88"/>
    </location>
</feature>
<evidence type="ECO:0000256" key="7">
    <source>
        <dbReference type="ARBA" id="ARBA00034313"/>
    </source>
</evidence>
<feature type="signal peptide" evidence="9">
    <location>
        <begin position="1"/>
        <end position="24"/>
    </location>
</feature>
<dbReference type="EMBL" id="ML732566">
    <property type="protein sequence ID" value="KAB8067110.1"/>
    <property type="molecule type" value="Genomic_DNA"/>
</dbReference>
<evidence type="ECO:0000256" key="6">
    <source>
        <dbReference type="ARBA" id="ARBA00023136"/>
    </source>
</evidence>
<reference evidence="10 11" key="1">
    <citation type="submission" date="2019-04" db="EMBL/GenBank/DDBJ databases">
        <title>Friends and foes A comparative genomics study of 23 Aspergillus species from section Flavi.</title>
        <authorList>
            <consortium name="DOE Joint Genome Institute"/>
            <person name="Kjaerbolling I."/>
            <person name="Vesth T."/>
            <person name="Frisvad J.C."/>
            <person name="Nybo J.L."/>
            <person name="Theobald S."/>
            <person name="Kildgaard S."/>
            <person name="Isbrandt T."/>
            <person name="Kuo A."/>
            <person name="Sato A."/>
            <person name="Lyhne E.K."/>
            <person name="Kogle M.E."/>
            <person name="Wiebenga A."/>
            <person name="Kun R.S."/>
            <person name="Lubbers R.J."/>
            <person name="Makela M.R."/>
            <person name="Barry K."/>
            <person name="Chovatia M."/>
            <person name="Clum A."/>
            <person name="Daum C."/>
            <person name="Haridas S."/>
            <person name="He G."/>
            <person name="LaButti K."/>
            <person name="Lipzen A."/>
            <person name="Mondo S."/>
            <person name="Riley R."/>
            <person name="Salamov A."/>
            <person name="Simmons B.A."/>
            <person name="Magnuson J.K."/>
            <person name="Henrissat B."/>
            <person name="Mortensen U.H."/>
            <person name="Larsen T.O."/>
            <person name="Devries R.P."/>
            <person name="Grigoriev I.V."/>
            <person name="Machida M."/>
            <person name="Baker S.E."/>
            <person name="Andersen M.R."/>
        </authorList>
    </citation>
    <scope>NUCLEOTIDE SEQUENCE [LARGE SCALE GENOMIC DNA]</scope>
    <source>
        <strain evidence="10 11">CBS 151.66</strain>
    </source>
</reference>